<keyword evidence="4" id="KW-1185">Reference proteome</keyword>
<dbReference type="Gramene" id="AET1Gv20766500.2">
    <property type="protein sequence ID" value="AET1Gv20766500.2"/>
    <property type="gene ID" value="AET1Gv20766500"/>
</dbReference>
<feature type="transmembrane region" description="Helical" evidence="2">
    <location>
        <begin position="162"/>
        <end position="183"/>
    </location>
</feature>
<evidence type="ECO:0000313" key="4">
    <source>
        <dbReference type="Proteomes" id="UP000015105"/>
    </source>
</evidence>
<feature type="compositionally biased region" description="Low complexity" evidence="1">
    <location>
        <begin position="8"/>
        <end position="20"/>
    </location>
</feature>
<name>A0A452ZGS5_AEGTS</name>
<dbReference type="Proteomes" id="UP000015105">
    <property type="component" value="Chromosome 1D"/>
</dbReference>
<keyword evidence="2" id="KW-0812">Transmembrane</keyword>
<dbReference type="AlphaFoldDB" id="A0A452ZGS5"/>
<reference evidence="3" key="3">
    <citation type="journal article" date="2017" name="Nature">
        <title>Genome sequence of the progenitor of the wheat D genome Aegilops tauschii.</title>
        <authorList>
            <person name="Luo M.C."/>
            <person name="Gu Y.Q."/>
            <person name="Puiu D."/>
            <person name="Wang H."/>
            <person name="Twardziok S.O."/>
            <person name="Deal K.R."/>
            <person name="Huo N."/>
            <person name="Zhu T."/>
            <person name="Wang L."/>
            <person name="Wang Y."/>
            <person name="McGuire P.E."/>
            <person name="Liu S."/>
            <person name="Long H."/>
            <person name="Ramasamy R.K."/>
            <person name="Rodriguez J.C."/>
            <person name="Van S.L."/>
            <person name="Yuan L."/>
            <person name="Wang Z."/>
            <person name="Xia Z."/>
            <person name="Xiao L."/>
            <person name="Anderson O.D."/>
            <person name="Ouyang S."/>
            <person name="Liang Y."/>
            <person name="Zimin A.V."/>
            <person name="Pertea G."/>
            <person name="Qi P."/>
            <person name="Bennetzen J.L."/>
            <person name="Dai X."/>
            <person name="Dawson M.W."/>
            <person name="Muller H.G."/>
            <person name="Kugler K."/>
            <person name="Rivarola-Duarte L."/>
            <person name="Spannagl M."/>
            <person name="Mayer K.F.X."/>
            <person name="Lu F.H."/>
            <person name="Bevan M.W."/>
            <person name="Leroy P."/>
            <person name="Li P."/>
            <person name="You F.M."/>
            <person name="Sun Q."/>
            <person name="Liu Z."/>
            <person name="Lyons E."/>
            <person name="Wicker T."/>
            <person name="Salzberg S.L."/>
            <person name="Devos K.M."/>
            <person name="Dvorak J."/>
        </authorList>
    </citation>
    <scope>NUCLEOTIDE SEQUENCE [LARGE SCALE GENOMIC DNA]</scope>
    <source>
        <strain evidence="3">cv. AL8/78</strain>
    </source>
</reference>
<keyword evidence="2" id="KW-1133">Transmembrane helix</keyword>
<reference evidence="3" key="4">
    <citation type="submission" date="2019-03" db="UniProtKB">
        <authorList>
            <consortium name="EnsemblPlants"/>
        </authorList>
    </citation>
    <scope>IDENTIFICATION</scope>
</reference>
<feature type="region of interest" description="Disordered" evidence="1">
    <location>
        <begin position="1"/>
        <end position="21"/>
    </location>
</feature>
<reference evidence="4" key="1">
    <citation type="journal article" date="2014" name="Science">
        <title>Ancient hybridizations among the ancestral genomes of bread wheat.</title>
        <authorList>
            <consortium name="International Wheat Genome Sequencing Consortium,"/>
            <person name="Marcussen T."/>
            <person name="Sandve S.R."/>
            <person name="Heier L."/>
            <person name="Spannagl M."/>
            <person name="Pfeifer M."/>
            <person name="Jakobsen K.S."/>
            <person name="Wulff B.B."/>
            <person name="Steuernagel B."/>
            <person name="Mayer K.F."/>
            <person name="Olsen O.A."/>
        </authorList>
    </citation>
    <scope>NUCLEOTIDE SEQUENCE [LARGE SCALE GENOMIC DNA]</scope>
    <source>
        <strain evidence="4">cv. AL8/78</strain>
    </source>
</reference>
<evidence type="ECO:0000256" key="2">
    <source>
        <dbReference type="SAM" id="Phobius"/>
    </source>
</evidence>
<organism evidence="3 4">
    <name type="scientific">Aegilops tauschii subsp. strangulata</name>
    <name type="common">Goatgrass</name>
    <dbReference type="NCBI Taxonomy" id="200361"/>
    <lineage>
        <taxon>Eukaryota</taxon>
        <taxon>Viridiplantae</taxon>
        <taxon>Streptophyta</taxon>
        <taxon>Embryophyta</taxon>
        <taxon>Tracheophyta</taxon>
        <taxon>Spermatophyta</taxon>
        <taxon>Magnoliopsida</taxon>
        <taxon>Liliopsida</taxon>
        <taxon>Poales</taxon>
        <taxon>Poaceae</taxon>
        <taxon>BOP clade</taxon>
        <taxon>Pooideae</taxon>
        <taxon>Triticodae</taxon>
        <taxon>Triticeae</taxon>
        <taxon>Triticinae</taxon>
        <taxon>Aegilops</taxon>
    </lineage>
</organism>
<reference evidence="4" key="2">
    <citation type="journal article" date="2017" name="Nat. Plants">
        <title>The Aegilops tauschii genome reveals multiple impacts of transposons.</title>
        <authorList>
            <person name="Zhao G."/>
            <person name="Zou C."/>
            <person name="Li K."/>
            <person name="Wang K."/>
            <person name="Li T."/>
            <person name="Gao L."/>
            <person name="Zhang X."/>
            <person name="Wang H."/>
            <person name="Yang Z."/>
            <person name="Liu X."/>
            <person name="Jiang W."/>
            <person name="Mao L."/>
            <person name="Kong X."/>
            <person name="Jiao Y."/>
            <person name="Jia J."/>
        </authorList>
    </citation>
    <scope>NUCLEOTIDE SEQUENCE [LARGE SCALE GENOMIC DNA]</scope>
    <source>
        <strain evidence="4">cv. AL8/78</strain>
    </source>
</reference>
<sequence length="201" mass="21180">LPPPRPSSTPRRSARISQARRASRPTCCALVGRRGPVAAFRTELASMAVGAGLPGRSKRAGGGLDPGSHGAAGHHCWVAAGLYVQMQFFSGCGRVGAALLPLLGIWDLATGPSTHLSLLEFGLLPAPSIYQRQAVLVPGEGRQVGRSRAVFRLSLMLLHARSILMGFSLCCWFFLLGLLGFMLRVCAGLTAGRDSSAVQFG</sequence>
<evidence type="ECO:0000256" key="1">
    <source>
        <dbReference type="SAM" id="MobiDB-lite"/>
    </source>
</evidence>
<keyword evidence="2" id="KW-0472">Membrane</keyword>
<dbReference type="EnsemblPlants" id="AET1Gv20766500.2">
    <property type="protein sequence ID" value="AET1Gv20766500.2"/>
    <property type="gene ID" value="AET1Gv20766500"/>
</dbReference>
<proteinExistence type="predicted"/>
<reference evidence="3" key="5">
    <citation type="journal article" date="2021" name="G3 (Bethesda)">
        <title>Aegilops tauschii genome assembly Aet v5.0 features greater sequence contiguity and improved annotation.</title>
        <authorList>
            <person name="Wang L."/>
            <person name="Zhu T."/>
            <person name="Rodriguez J.C."/>
            <person name="Deal K.R."/>
            <person name="Dubcovsky J."/>
            <person name="McGuire P.E."/>
            <person name="Lux T."/>
            <person name="Spannagl M."/>
            <person name="Mayer K.F.X."/>
            <person name="Baldrich P."/>
            <person name="Meyers B.C."/>
            <person name="Huo N."/>
            <person name="Gu Y.Q."/>
            <person name="Zhou H."/>
            <person name="Devos K.M."/>
            <person name="Bennetzen J.L."/>
            <person name="Unver T."/>
            <person name="Budak H."/>
            <person name="Gulick P.J."/>
            <person name="Galiba G."/>
            <person name="Kalapos B."/>
            <person name="Nelson D.R."/>
            <person name="Li P."/>
            <person name="You F.M."/>
            <person name="Luo M.C."/>
            <person name="Dvorak J."/>
        </authorList>
    </citation>
    <scope>NUCLEOTIDE SEQUENCE [LARGE SCALE GENOMIC DNA]</scope>
    <source>
        <strain evidence="3">cv. AL8/78</strain>
    </source>
</reference>
<evidence type="ECO:0000313" key="3">
    <source>
        <dbReference type="EnsemblPlants" id="AET1Gv20766500.2"/>
    </source>
</evidence>
<protein>
    <submittedName>
        <fullName evidence="3">Uncharacterized protein</fullName>
    </submittedName>
</protein>
<accession>A0A452ZGS5</accession>